<dbReference type="GO" id="GO:0005737">
    <property type="term" value="C:cytoplasm"/>
    <property type="evidence" value="ECO:0007669"/>
    <property type="project" value="InterPro"/>
</dbReference>
<dbReference type="Gene3D" id="3.20.20.70">
    <property type="entry name" value="Aldolase class I"/>
    <property type="match status" value="1"/>
</dbReference>
<evidence type="ECO:0000256" key="2">
    <source>
        <dbReference type="ARBA" id="ARBA00009473"/>
    </source>
</evidence>
<dbReference type="CDD" id="cd00959">
    <property type="entry name" value="DeoC"/>
    <property type="match status" value="1"/>
</dbReference>
<dbReference type="InterPro" id="IPR002915">
    <property type="entry name" value="DeoC/FbaB/LacD_aldolase"/>
</dbReference>
<dbReference type="InterPro" id="IPR011343">
    <property type="entry name" value="DeoC"/>
</dbReference>
<dbReference type="PANTHER" id="PTHR10889:SF3">
    <property type="entry name" value="DEOXYRIBOSE-PHOSPHATE ALDOLASE"/>
    <property type="match status" value="1"/>
</dbReference>
<dbReference type="InterPro" id="IPR013785">
    <property type="entry name" value="Aldolase_TIM"/>
</dbReference>
<evidence type="ECO:0000256" key="5">
    <source>
        <dbReference type="ARBA" id="ARBA00023270"/>
    </source>
</evidence>
<comment type="catalytic activity">
    <reaction evidence="8">
        <text>2-deoxy-D-ribose 5-phosphate = D-glyceraldehyde 3-phosphate + acetaldehyde</text>
        <dbReference type="Rhea" id="RHEA:12821"/>
        <dbReference type="ChEBI" id="CHEBI:15343"/>
        <dbReference type="ChEBI" id="CHEBI:59776"/>
        <dbReference type="ChEBI" id="CHEBI:62877"/>
        <dbReference type="EC" id="4.1.2.4"/>
    </reaction>
</comment>
<evidence type="ECO:0000256" key="4">
    <source>
        <dbReference type="ARBA" id="ARBA00023239"/>
    </source>
</evidence>
<dbReference type="GO" id="GO:0004139">
    <property type="term" value="F:deoxyribose-phosphate aldolase activity"/>
    <property type="evidence" value="ECO:0007669"/>
    <property type="project" value="UniProtKB-EC"/>
</dbReference>
<comment type="similarity">
    <text evidence="2">Belongs to the DeoC/FbaB aldolase family. DeoC type 2 subfamily.</text>
</comment>
<evidence type="ECO:0000313" key="10">
    <source>
        <dbReference type="WBParaSite" id="PSAMB.scaffold7879size6951.g30655.t1"/>
    </source>
</evidence>
<keyword evidence="5" id="KW-0704">Schiff base</keyword>
<dbReference type="GO" id="GO:0009264">
    <property type="term" value="P:deoxyribonucleotide catabolic process"/>
    <property type="evidence" value="ECO:0007669"/>
    <property type="project" value="InterPro"/>
</dbReference>
<evidence type="ECO:0000313" key="9">
    <source>
        <dbReference type="Proteomes" id="UP000887566"/>
    </source>
</evidence>
<protein>
    <recommendedName>
        <fullName evidence="3">deoxyribose-phosphate aldolase</fullName>
        <ecNumber evidence="3">4.1.2.4</ecNumber>
    </recommendedName>
    <alternativeName>
        <fullName evidence="7">2-deoxy-D-ribose 5-phosphate aldolase</fullName>
    </alternativeName>
    <alternativeName>
        <fullName evidence="6">Phosphodeoxyriboaldolase</fullName>
    </alternativeName>
</protein>
<sequence>MVFGITAAAWIFSFGPQSSGGRRQFDSIAFDRQTSKAHFDDKIVKDICEGFQKHAKTLLDKRPELASLITYIDLTTLAGDDTPLRVHGLVDKALEPLDATIRGQLGTAADAVHCGAVCVYPARVADVVNRLKQHRQGNRIAIASVAAGFPSGQYRLESRLLEIQLAVQDGATEIDIVINRAAALGGDWKTVHDEVRDMKIACGPAHMKTILATGELQTNDNIYKASWASMMAGSDFIKTSTGKETVNATLPVSYVMCRAIKDFYEQTGVRVGFKPAGGIRTTEEALAFRCLIEEVLGKEWLTPKLFRIGASSLLGDIETSLRNLTKA</sequence>
<dbReference type="GO" id="GO:0016052">
    <property type="term" value="P:carbohydrate catabolic process"/>
    <property type="evidence" value="ECO:0007669"/>
    <property type="project" value="TreeGrafter"/>
</dbReference>
<organism evidence="9 10">
    <name type="scientific">Plectus sambesii</name>
    <dbReference type="NCBI Taxonomy" id="2011161"/>
    <lineage>
        <taxon>Eukaryota</taxon>
        <taxon>Metazoa</taxon>
        <taxon>Ecdysozoa</taxon>
        <taxon>Nematoda</taxon>
        <taxon>Chromadorea</taxon>
        <taxon>Plectida</taxon>
        <taxon>Plectina</taxon>
        <taxon>Plectoidea</taxon>
        <taxon>Plectidae</taxon>
        <taxon>Plectus</taxon>
    </lineage>
</organism>
<reference evidence="10" key="1">
    <citation type="submission" date="2022-11" db="UniProtKB">
        <authorList>
            <consortium name="WormBaseParasite"/>
        </authorList>
    </citation>
    <scope>IDENTIFICATION</scope>
</reference>
<evidence type="ECO:0000256" key="3">
    <source>
        <dbReference type="ARBA" id="ARBA00012515"/>
    </source>
</evidence>
<evidence type="ECO:0000256" key="6">
    <source>
        <dbReference type="ARBA" id="ARBA00031814"/>
    </source>
</evidence>
<dbReference type="AlphaFoldDB" id="A0A914XFG9"/>
<name>A0A914XFG9_9BILA</name>
<dbReference type="EC" id="4.1.2.4" evidence="3"/>
<evidence type="ECO:0000256" key="7">
    <source>
        <dbReference type="ARBA" id="ARBA00032755"/>
    </source>
</evidence>
<keyword evidence="9" id="KW-1185">Reference proteome</keyword>
<dbReference type="SMART" id="SM01133">
    <property type="entry name" value="DeoC"/>
    <property type="match status" value="1"/>
</dbReference>
<dbReference type="Pfam" id="PF01791">
    <property type="entry name" value="DeoC"/>
    <property type="match status" value="1"/>
</dbReference>
<proteinExistence type="inferred from homology"/>
<dbReference type="NCBIfam" id="TIGR00126">
    <property type="entry name" value="deoC"/>
    <property type="match status" value="1"/>
</dbReference>
<dbReference type="SUPFAM" id="SSF51569">
    <property type="entry name" value="Aldolase"/>
    <property type="match status" value="1"/>
</dbReference>
<dbReference type="FunFam" id="3.20.20.70:FF:000106">
    <property type="entry name" value="Deoxyribose-phosphate aldolase"/>
    <property type="match status" value="1"/>
</dbReference>
<comment type="pathway">
    <text evidence="1">Carbohydrate degradation; 2-deoxy-D-ribose 1-phosphate degradation; D-glyceraldehyde 3-phosphate and acetaldehyde from 2-deoxy-alpha-D-ribose 1-phosphate: step 2/2.</text>
</comment>
<evidence type="ECO:0000256" key="8">
    <source>
        <dbReference type="ARBA" id="ARBA00048791"/>
    </source>
</evidence>
<dbReference type="PANTHER" id="PTHR10889">
    <property type="entry name" value="DEOXYRIBOSE-PHOSPHATE ALDOLASE"/>
    <property type="match status" value="1"/>
</dbReference>
<dbReference type="Proteomes" id="UP000887566">
    <property type="component" value="Unplaced"/>
</dbReference>
<dbReference type="WBParaSite" id="PSAMB.scaffold7879size6951.g30655.t1">
    <property type="protein sequence ID" value="PSAMB.scaffold7879size6951.g30655.t1"/>
    <property type="gene ID" value="PSAMB.scaffold7879size6951.g30655"/>
</dbReference>
<keyword evidence="4" id="KW-0456">Lyase</keyword>
<evidence type="ECO:0000256" key="1">
    <source>
        <dbReference type="ARBA" id="ARBA00004816"/>
    </source>
</evidence>
<accession>A0A914XFG9</accession>